<accession>A0ABR0TEL4</accession>
<dbReference type="EMBL" id="JASGXD010000011">
    <property type="protein sequence ID" value="KAK6002865.1"/>
    <property type="molecule type" value="Genomic_DNA"/>
</dbReference>
<evidence type="ECO:0000256" key="1">
    <source>
        <dbReference type="SAM" id="MobiDB-lite"/>
    </source>
</evidence>
<dbReference type="PANTHER" id="PTHR12350">
    <property type="entry name" value="HISTONE-LYSINE N-METHYLTRANSFERASE-RELATED"/>
    <property type="match status" value="1"/>
</dbReference>
<evidence type="ECO:0000313" key="3">
    <source>
        <dbReference type="Proteomes" id="UP001341245"/>
    </source>
</evidence>
<dbReference type="Proteomes" id="UP001341245">
    <property type="component" value="Unassembled WGS sequence"/>
</dbReference>
<dbReference type="SUPFAM" id="SSF82199">
    <property type="entry name" value="SET domain"/>
    <property type="match status" value="1"/>
</dbReference>
<sequence>MASSTTTTTTTTTKSDHETPAFPVTANNLQDLLAYTSHASGHGLVSLVSLPSGSFFAPITAYTPCSTPQWHTLQVSASSHISLDSAFTYLNHSCNPSLEIDTEKMQVRVSKSRNLEKGDALSFFYPSTEWKMDRGFECLCGEGQCVGKVRGAKEMDKKELEKWFVNGYIWELKEEQEKAKTMGH</sequence>
<dbReference type="InterPro" id="IPR046341">
    <property type="entry name" value="SET_dom_sf"/>
</dbReference>
<feature type="compositionally biased region" description="Low complexity" evidence="1">
    <location>
        <begin position="1"/>
        <end position="13"/>
    </location>
</feature>
<keyword evidence="3" id="KW-1185">Reference proteome</keyword>
<dbReference type="Gene3D" id="2.170.270.10">
    <property type="entry name" value="SET domain"/>
    <property type="match status" value="1"/>
</dbReference>
<evidence type="ECO:0008006" key="4">
    <source>
        <dbReference type="Google" id="ProtNLM"/>
    </source>
</evidence>
<dbReference type="InterPro" id="IPR053201">
    <property type="entry name" value="Flavunoidine_N-MTase"/>
</dbReference>
<protein>
    <recommendedName>
        <fullName evidence="4">SET domain-containing protein</fullName>
    </recommendedName>
</protein>
<comment type="caution">
    <text evidence="2">The sequence shown here is derived from an EMBL/GenBank/DDBJ whole genome shotgun (WGS) entry which is preliminary data.</text>
</comment>
<reference evidence="2 3" key="1">
    <citation type="submission" date="2023-11" db="EMBL/GenBank/DDBJ databases">
        <title>Draft genome sequence and annotation of the polyextremotolerant black yeast-like fungus Aureobasidium pullulans NRRL 62042.</title>
        <authorList>
            <person name="Dielentheis-Frenken M.R.E."/>
            <person name="Wibberg D."/>
            <person name="Blank L.M."/>
            <person name="Tiso T."/>
        </authorList>
    </citation>
    <scope>NUCLEOTIDE SEQUENCE [LARGE SCALE GENOMIC DNA]</scope>
    <source>
        <strain evidence="2 3">NRRL 62042</strain>
    </source>
</reference>
<evidence type="ECO:0000313" key="2">
    <source>
        <dbReference type="EMBL" id="KAK6002865.1"/>
    </source>
</evidence>
<organism evidence="2 3">
    <name type="scientific">Aureobasidium pullulans</name>
    <name type="common">Black yeast</name>
    <name type="synonym">Pullularia pullulans</name>
    <dbReference type="NCBI Taxonomy" id="5580"/>
    <lineage>
        <taxon>Eukaryota</taxon>
        <taxon>Fungi</taxon>
        <taxon>Dikarya</taxon>
        <taxon>Ascomycota</taxon>
        <taxon>Pezizomycotina</taxon>
        <taxon>Dothideomycetes</taxon>
        <taxon>Dothideomycetidae</taxon>
        <taxon>Dothideales</taxon>
        <taxon>Saccotheciaceae</taxon>
        <taxon>Aureobasidium</taxon>
    </lineage>
</organism>
<name>A0ABR0TEL4_AURPU</name>
<proteinExistence type="predicted"/>
<gene>
    <name evidence="2" type="ORF">QM012_001615</name>
</gene>
<dbReference type="PANTHER" id="PTHR12350:SF19">
    <property type="entry name" value="SET DOMAIN-CONTAINING PROTEIN"/>
    <property type="match status" value="1"/>
</dbReference>
<feature type="region of interest" description="Disordered" evidence="1">
    <location>
        <begin position="1"/>
        <end position="22"/>
    </location>
</feature>